<comment type="caution">
    <text evidence="4">The sequence shown here is derived from an EMBL/GenBank/DDBJ whole genome shotgun (WGS) entry which is preliminary data.</text>
</comment>
<accession>A0AAW2BGM9</accession>
<dbReference type="InterPro" id="IPR058353">
    <property type="entry name" value="DUF8040"/>
</dbReference>
<feature type="domain" description="DUF8040" evidence="3">
    <location>
        <begin position="394"/>
        <end position="487"/>
    </location>
</feature>
<evidence type="ECO:0000313" key="4">
    <source>
        <dbReference type="EMBL" id="KAK9985171.1"/>
    </source>
</evidence>
<dbReference type="PANTHER" id="PTHR31704:SF37">
    <property type="entry name" value="HEAT SHOCK PROTEIN"/>
    <property type="match status" value="1"/>
</dbReference>
<evidence type="ECO:0000259" key="2">
    <source>
        <dbReference type="Pfam" id="PF12776"/>
    </source>
</evidence>
<dbReference type="Pfam" id="PF12776">
    <property type="entry name" value="Myb_DNA-bind_3"/>
    <property type="match status" value="1"/>
</dbReference>
<gene>
    <name evidence="4" type="ORF">SO802_034696</name>
</gene>
<organism evidence="4 5">
    <name type="scientific">Lithocarpus litseifolius</name>
    <dbReference type="NCBI Taxonomy" id="425828"/>
    <lineage>
        <taxon>Eukaryota</taxon>
        <taxon>Viridiplantae</taxon>
        <taxon>Streptophyta</taxon>
        <taxon>Embryophyta</taxon>
        <taxon>Tracheophyta</taxon>
        <taxon>Spermatophyta</taxon>
        <taxon>Magnoliopsida</taxon>
        <taxon>eudicotyledons</taxon>
        <taxon>Gunneridae</taxon>
        <taxon>Pentapetalae</taxon>
        <taxon>rosids</taxon>
        <taxon>fabids</taxon>
        <taxon>Fagales</taxon>
        <taxon>Fagaceae</taxon>
        <taxon>Lithocarpus</taxon>
    </lineage>
</organism>
<reference evidence="4 5" key="1">
    <citation type="submission" date="2024-01" db="EMBL/GenBank/DDBJ databases">
        <title>A telomere-to-telomere, gap-free genome of sweet tea (Lithocarpus litseifolius).</title>
        <authorList>
            <person name="Zhou J."/>
        </authorList>
    </citation>
    <scope>NUCLEOTIDE SEQUENCE [LARGE SCALE GENOMIC DNA]</scope>
    <source>
        <strain evidence="4">Zhou-2022a</strain>
        <tissue evidence="4">Leaf</tissue>
    </source>
</reference>
<name>A0AAW2BGM9_9ROSI</name>
<proteinExistence type="predicted"/>
<feature type="region of interest" description="Disordered" evidence="1">
    <location>
        <begin position="38"/>
        <end position="61"/>
    </location>
</feature>
<dbReference type="Pfam" id="PF26138">
    <property type="entry name" value="DUF8040"/>
    <property type="match status" value="1"/>
</dbReference>
<protein>
    <recommendedName>
        <fullName evidence="6">Myb/SANT-like domain-containing protein</fullName>
    </recommendedName>
</protein>
<dbReference type="InterPro" id="IPR024752">
    <property type="entry name" value="Myb/SANT-like_dom"/>
</dbReference>
<evidence type="ECO:0000256" key="1">
    <source>
        <dbReference type="SAM" id="MobiDB-lite"/>
    </source>
</evidence>
<dbReference type="AlphaFoldDB" id="A0AAW2BGM9"/>
<sequence>MKGDTHRFIKRKACAEMSSIFINAPSSSSSMKCTYPLTNKPSKQKLKPSNCKPTQNKRTHPFVLHSGSPSPCLGRRCRQCGPLHSRKEVVAKMSKEKSQADVNEVRTGWKEPKEIRAFCDLSAAQVLDGKRNGGFLRKEGVDAVIEQLGEMGKVVTHSQFKNKWDHLRRQWKDWKESFGETGLGYDPVTRIIEATDEWWTRKIQACPKAVTYKNKPLPNVKSMEIMFEGTVATGKNAFCPSGEIPKECIEGSGDSTDSKQFVGPQCQSSVNVDAMEVEGPASSRARPAVNKGKGLASDVPLFRGICKKPRKKHSVVQDMSESLRNISDVIVESRSISSHTPFRTTAANEMQAINDMVDVDFEISDDLVLAAYIAGCASVVAYVETYMTKVPMHTNIQTGFEWVQYTLNGNEKKCHNAFRMSSHVFRQLCNTLHTRYGYNGTKRVCLEVSVAMTLVVLGNAMSNRMMQDRFQHSSETVYRHVATVVTLLATVMAADIIKPDDPTFRKYYLVDSGYPMKRGFLAPYKGERYHIPDFQRAFHIRTQNYIIVATMVLHNFIRAHDQNDVPHRRSAWGANVSSEGGHYDGVANVVSYLDEAEMKEV</sequence>
<evidence type="ECO:0008006" key="6">
    <source>
        <dbReference type="Google" id="ProtNLM"/>
    </source>
</evidence>
<evidence type="ECO:0000313" key="5">
    <source>
        <dbReference type="Proteomes" id="UP001459277"/>
    </source>
</evidence>
<feature type="domain" description="Myb/SANT-like" evidence="2">
    <location>
        <begin position="112"/>
        <end position="201"/>
    </location>
</feature>
<dbReference type="EMBL" id="JAZDWU010000012">
    <property type="protein sequence ID" value="KAK9985171.1"/>
    <property type="molecule type" value="Genomic_DNA"/>
</dbReference>
<evidence type="ECO:0000259" key="3">
    <source>
        <dbReference type="Pfam" id="PF26138"/>
    </source>
</evidence>
<dbReference type="Proteomes" id="UP001459277">
    <property type="component" value="Unassembled WGS sequence"/>
</dbReference>
<dbReference type="PANTHER" id="PTHR31704">
    <property type="entry name" value="MYB/SANT-LIKE DNA-BINDING DOMAIN PROTEIN-RELATED"/>
    <property type="match status" value="1"/>
</dbReference>
<keyword evidence="5" id="KW-1185">Reference proteome</keyword>